<dbReference type="SUPFAM" id="SSF52141">
    <property type="entry name" value="Uracil-DNA glycosylase-like"/>
    <property type="match status" value="1"/>
</dbReference>
<evidence type="ECO:0000313" key="2">
    <source>
        <dbReference type="EMBL" id="PVX29142.1"/>
    </source>
</evidence>
<dbReference type="InterPro" id="IPR005122">
    <property type="entry name" value="Uracil-DNA_glycosylase-like"/>
</dbReference>
<sequence>MGAEPHNSWRETIASALAWWDAAGVDMLVEDDVRDWFAKPAQLRTALESAPVVASAPSTMPEGIEDFLAWRVGEQAVETGWHTPLITPAIVADAVWTILIDMPEAGDSDRLWSGPAGALLDKMLSAVRLSRESVQLVPLCFARPLTGQVPADAAPQLVNLAQALLERLRPSNLLLLGHAPTRAVLGPDAWPPELRSHDVNRYGTTTRVVATFHPRLLIERPVAKSDAWKHLLLLSRGPSL</sequence>
<comment type="caution">
    <text evidence="2">The sequence shown here is derived from an EMBL/GenBank/DDBJ whole genome shotgun (WGS) entry which is preliminary data.</text>
</comment>
<dbReference type="InterPro" id="IPR036895">
    <property type="entry name" value="Uracil-DNA_glycosylase-like_sf"/>
</dbReference>
<dbReference type="EMBL" id="QENQ01000001">
    <property type="protein sequence ID" value="PVX29142.1"/>
    <property type="molecule type" value="Genomic_DNA"/>
</dbReference>
<name>A0A2U0SCQ0_9SPHN</name>
<proteinExistence type="predicted"/>
<dbReference type="Pfam" id="PF03167">
    <property type="entry name" value="UDG"/>
    <property type="match status" value="1"/>
</dbReference>
<gene>
    <name evidence="2" type="ORF">DD559_07185</name>
</gene>
<dbReference type="AlphaFoldDB" id="A0A2U0SCQ0"/>
<evidence type="ECO:0000259" key="1">
    <source>
        <dbReference type="Pfam" id="PF03167"/>
    </source>
</evidence>
<accession>A0A2U0SCQ0</accession>
<organism evidence="2 3">
    <name type="scientific">Sphingomonas pokkalii</name>
    <dbReference type="NCBI Taxonomy" id="2175090"/>
    <lineage>
        <taxon>Bacteria</taxon>
        <taxon>Pseudomonadati</taxon>
        <taxon>Pseudomonadota</taxon>
        <taxon>Alphaproteobacteria</taxon>
        <taxon>Sphingomonadales</taxon>
        <taxon>Sphingomonadaceae</taxon>
        <taxon>Sphingomonas</taxon>
    </lineage>
</organism>
<feature type="domain" description="Uracil-DNA glycosylase-like" evidence="1">
    <location>
        <begin position="106"/>
        <end position="231"/>
    </location>
</feature>
<dbReference type="Gene3D" id="3.40.470.10">
    <property type="entry name" value="Uracil-DNA glycosylase-like domain"/>
    <property type="match status" value="1"/>
</dbReference>
<keyword evidence="3" id="KW-1185">Reference proteome</keyword>
<protein>
    <submittedName>
        <fullName evidence="2">Uracil-DNA glycosylase</fullName>
    </submittedName>
</protein>
<evidence type="ECO:0000313" key="3">
    <source>
        <dbReference type="Proteomes" id="UP000245890"/>
    </source>
</evidence>
<dbReference type="OrthoDB" id="5290748at2"/>
<dbReference type="Proteomes" id="UP000245890">
    <property type="component" value="Unassembled WGS sequence"/>
</dbReference>
<reference evidence="2 3" key="1">
    <citation type="submission" date="2018-05" db="EMBL/GenBank/DDBJ databases">
        <title>Description of Sphingomonas pokkalii sp nov, isolated from the rhizosphere of saline tolerant pokkali rice and its draft genome analysis.</title>
        <authorList>
            <person name="Menon R."/>
            <person name="Kumari S."/>
            <person name="Rameshkumar N."/>
        </authorList>
    </citation>
    <scope>NUCLEOTIDE SEQUENCE [LARGE SCALE GENOMIC DNA]</scope>
    <source>
        <strain evidence="2 3">L3B27</strain>
    </source>
</reference>